<accession>A0ABS2EA08</accession>
<name>A0ABS2EA08_9FIRM</name>
<feature type="region of interest" description="Disordered" evidence="1">
    <location>
        <begin position="147"/>
        <end position="181"/>
    </location>
</feature>
<sequence>MVRPAKALPGEMTAFLALIFILLIAFAGSLMESASIQSAKNYRRADMNRAIESVFAEYQKDLLEEYELFALEGSYESGSYSEEKVFDRLAYYGASNMDHTMARLQLLTDDGGGPFLSQVSDWVKYRYGLDKLEGLLGSAQTWKSQDEGIRDYQEQEQEGSRELSSLLEEQEQSLPSEDNPLETVEQLKQSPLLALVMPKDRQVSRKQISLAEQPSGRALQQGYGSFEDVAEQGEASRLALGVYLMDHFSSAVPEGTGTAGAGQTALSGEAKALGSGLDYQLEYVVSGQASDAENLEKTVQRLLLIRLVSNFAYIQTDSAKRAEAAAMAATLCTLLAVPAIIEAVTQAFLFAWSFGESIVDLRALLKGSRVPLVKDSESWQLQLSGLLTLGSEDEWNEGKDTQGGMSYEEYLQILLFLTDTDEAAMRSLDLIEQHMRLGKGLEWFRIDHCITKMELDSSCSLRRGITYSFSTYFGYR</sequence>
<proteinExistence type="predicted"/>
<evidence type="ECO:0008006" key="4">
    <source>
        <dbReference type="Google" id="ProtNLM"/>
    </source>
</evidence>
<evidence type="ECO:0000313" key="3">
    <source>
        <dbReference type="Proteomes" id="UP000716906"/>
    </source>
</evidence>
<evidence type="ECO:0000313" key="2">
    <source>
        <dbReference type="EMBL" id="MBM6738463.1"/>
    </source>
</evidence>
<feature type="compositionally biased region" description="Low complexity" evidence="1">
    <location>
        <begin position="162"/>
        <end position="177"/>
    </location>
</feature>
<organism evidence="2 3">
    <name type="scientific">Faecalicatena fissicatena</name>
    <dbReference type="NCBI Taxonomy" id="290055"/>
    <lineage>
        <taxon>Bacteria</taxon>
        <taxon>Bacillati</taxon>
        <taxon>Bacillota</taxon>
        <taxon>Clostridia</taxon>
        <taxon>Lachnospirales</taxon>
        <taxon>Lachnospiraceae</taxon>
        <taxon>Faecalicatena</taxon>
    </lineage>
</organism>
<dbReference type="Proteomes" id="UP000716906">
    <property type="component" value="Unassembled WGS sequence"/>
</dbReference>
<protein>
    <recommendedName>
        <fullName evidence="4">Type II secretory pathway, component PulK</fullName>
    </recommendedName>
</protein>
<evidence type="ECO:0000256" key="1">
    <source>
        <dbReference type="SAM" id="MobiDB-lite"/>
    </source>
</evidence>
<feature type="compositionally biased region" description="Basic and acidic residues" evidence="1">
    <location>
        <begin position="147"/>
        <end position="161"/>
    </location>
</feature>
<comment type="caution">
    <text evidence="2">The sequence shown here is derived from an EMBL/GenBank/DDBJ whole genome shotgun (WGS) entry which is preliminary data.</text>
</comment>
<dbReference type="EMBL" id="JACLYY010000009">
    <property type="protein sequence ID" value="MBM6738463.1"/>
    <property type="molecule type" value="Genomic_DNA"/>
</dbReference>
<dbReference type="InterPro" id="IPR043756">
    <property type="entry name" value="DUF5702"/>
</dbReference>
<dbReference type="Pfam" id="PF18960">
    <property type="entry name" value="DUF5702"/>
    <property type="match status" value="1"/>
</dbReference>
<reference evidence="2 3" key="1">
    <citation type="journal article" date="2021" name="Sci. Rep.">
        <title>The distribution of antibiotic resistance genes in chicken gut microbiota commensals.</title>
        <authorList>
            <person name="Juricova H."/>
            <person name="Matiasovicova J."/>
            <person name="Kubasova T."/>
            <person name="Cejkova D."/>
            <person name="Rychlik I."/>
        </authorList>
    </citation>
    <scope>NUCLEOTIDE SEQUENCE [LARGE SCALE GENOMIC DNA]</scope>
    <source>
        <strain evidence="2 3">An773</strain>
    </source>
</reference>
<gene>
    <name evidence="2" type="ORF">H7U36_10195</name>
</gene>
<keyword evidence="3" id="KW-1185">Reference proteome</keyword>